<evidence type="ECO:0000256" key="1">
    <source>
        <dbReference type="SAM" id="MobiDB-lite"/>
    </source>
</evidence>
<dbReference type="AlphaFoldDB" id="A0A837DGQ5"/>
<dbReference type="PANTHER" id="PTHR33371">
    <property type="entry name" value="INTERMEMBRANE PHOSPHOLIPID TRANSPORT SYSTEM BINDING PROTEIN MLAD-RELATED"/>
    <property type="match status" value="1"/>
</dbReference>
<comment type="caution">
    <text evidence="4">The sequence shown here is derived from an EMBL/GenBank/DDBJ whole genome shotgun (WGS) entry which is preliminary data.</text>
</comment>
<dbReference type="InterPro" id="IPR052336">
    <property type="entry name" value="MlaD_Phospholipid_Transporter"/>
</dbReference>
<evidence type="ECO:0000259" key="2">
    <source>
        <dbReference type="Pfam" id="PF02470"/>
    </source>
</evidence>
<evidence type="ECO:0000313" key="4">
    <source>
        <dbReference type="EMBL" id="KHF45514.1"/>
    </source>
</evidence>
<dbReference type="GO" id="GO:0005576">
    <property type="term" value="C:extracellular region"/>
    <property type="evidence" value="ECO:0007669"/>
    <property type="project" value="TreeGrafter"/>
</dbReference>
<dbReference type="PANTHER" id="PTHR33371:SF16">
    <property type="entry name" value="MCE-FAMILY PROTEIN MCE3F"/>
    <property type="match status" value="1"/>
</dbReference>
<accession>A0A837DGQ5</accession>
<dbReference type="RefSeq" id="WP_037308429.1">
    <property type="nucleotide sequence ID" value="NZ_DAHVQW010000121.1"/>
</dbReference>
<feature type="domain" description="Mce/MlaD" evidence="2">
    <location>
        <begin position="39"/>
        <end position="113"/>
    </location>
</feature>
<feature type="domain" description="Mammalian cell entry C-terminal" evidence="3">
    <location>
        <begin position="121"/>
        <end position="305"/>
    </location>
</feature>
<proteinExistence type="predicted"/>
<dbReference type="Pfam" id="PF02470">
    <property type="entry name" value="MlaD"/>
    <property type="match status" value="1"/>
</dbReference>
<organism evidence="4 5">
    <name type="scientific">Saccharomonospora viridis</name>
    <dbReference type="NCBI Taxonomy" id="1852"/>
    <lineage>
        <taxon>Bacteria</taxon>
        <taxon>Bacillati</taxon>
        <taxon>Actinomycetota</taxon>
        <taxon>Actinomycetes</taxon>
        <taxon>Pseudonocardiales</taxon>
        <taxon>Pseudonocardiaceae</taxon>
        <taxon>Saccharomonospora</taxon>
    </lineage>
</organism>
<dbReference type="InterPro" id="IPR024516">
    <property type="entry name" value="Mce_C"/>
</dbReference>
<gene>
    <name evidence="4" type="ORF">MINT15_07310</name>
</gene>
<protein>
    <submittedName>
        <fullName evidence="4">ABC transporter substrate-binding protein</fullName>
    </submittedName>
</protein>
<dbReference type="OrthoDB" id="4741753at2"/>
<feature type="region of interest" description="Disordered" evidence="1">
    <location>
        <begin position="350"/>
        <end position="382"/>
    </location>
</feature>
<evidence type="ECO:0000259" key="3">
    <source>
        <dbReference type="Pfam" id="PF11887"/>
    </source>
</evidence>
<reference evidence="4 5" key="1">
    <citation type="submission" date="2014-10" db="EMBL/GenBank/DDBJ databases">
        <title>Genome sequence of Micropolyspora internatus JCM3315.</title>
        <authorList>
            <person name="Shin S.-K."/>
            <person name="Yi H."/>
        </authorList>
    </citation>
    <scope>NUCLEOTIDE SEQUENCE [LARGE SCALE GENOMIC DNA]</scope>
    <source>
        <strain evidence="4 5">JCM 3315</strain>
    </source>
</reference>
<dbReference type="Proteomes" id="UP000030848">
    <property type="component" value="Unassembled WGS sequence"/>
</dbReference>
<dbReference type="NCBIfam" id="TIGR00996">
    <property type="entry name" value="Mtu_fam_mce"/>
    <property type="match status" value="1"/>
</dbReference>
<dbReference type="EMBL" id="JRZE01000002">
    <property type="protein sequence ID" value="KHF45514.1"/>
    <property type="molecule type" value="Genomic_DNA"/>
</dbReference>
<name>A0A837DGQ5_9PSEU</name>
<sequence>MLTRRIKTQVIAFVVVALAATTFVGASYAGLGRLLGRDGLSVHLQLADGGGLFPGSEVTYLGVAVGEVDRLHLTDDGMEAVLVLDEDAPAIPADSHAVVANRSAVGEQYVDLRSPTGRAPYLEDGSVIRRESTTLPLPVHTLLSNLNAFTESVPTESLRTVVDELYTAFQGTGDDLQVLLDSSREFTHTATEYLPQTTTLIEDGATVLRTQAESAEAWRSFADNTKLFARELAGADGDLRELIARTPGAATQLSGLLSDTDPGLSVLIANLVTTSRLFSDRVDGLEHLLVMLPKATAATSAALDGDQFSVALTFFDPPPCLRGYEGTPRRAGEDGSDAPFNTDAACTVPHGDPRAVRGSQHVPEGGLPPVVPPGVSTGDDNTRTSLRDLLWLDE</sequence>
<evidence type="ECO:0000313" key="5">
    <source>
        <dbReference type="Proteomes" id="UP000030848"/>
    </source>
</evidence>
<dbReference type="InterPro" id="IPR005693">
    <property type="entry name" value="Mce"/>
</dbReference>
<dbReference type="Pfam" id="PF11887">
    <property type="entry name" value="Mce4_CUP1"/>
    <property type="match status" value="1"/>
</dbReference>
<dbReference type="InterPro" id="IPR003399">
    <property type="entry name" value="Mce/MlaD"/>
</dbReference>